<feature type="compositionally biased region" description="Low complexity" evidence="5">
    <location>
        <begin position="167"/>
        <end position="177"/>
    </location>
</feature>
<dbReference type="Proteomes" id="UP000050795">
    <property type="component" value="Unassembled WGS sequence"/>
</dbReference>
<dbReference type="GO" id="GO:0005634">
    <property type="term" value="C:nucleus"/>
    <property type="evidence" value="ECO:0007669"/>
    <property type="project" value="UniProtKB-SubCell"/>
</dbReference>
<feature type="domain" description="Fork-head" evidence="6">
    <location>
        <begin position="439"/>
        <end position="533"/>
    </location>
</feature>
<dbReference type="Pfam" id="PF00250">
    <property type="entry name" value="Forkhead"/>
    <property type="match status" value="1"/>
</dbReference>
<comment type="subcellular location">
    <subcellularLocation>
        <location evidence="1 4">Nucleus</location>
    </subcellularLocation>
</comment>
<dbReference type="PROSITE" id="PS00018">
    <property type="entry name" value="EF_HAND_1"/>
    <property type="match status" value="1"/>
</dbReference>
<dbReference type="PANTHER" id="PTHR11829">
    <property type="entry name" value="FORKHEAD BOX PROTEIN"/>
    <property type="match status" value="1"/>
</dbReference>
<dbReference type="InterPro" id="IPR047388">
    <property type="entry name" value="FH-like_dFKH"/>
</dbReference>
<feature type="region of interest" description="Disordered" evidence="5">
    <location>
        <begin position="1218"/>
        <end position="1244"/>
    </location>
</feature>
<feature type="compositionally biased region" description="Polar residues" evidence="5">
    <location>
        <begin position="333"/>
        <end position="347"/>
    </location>
</feature>
<dbReference type="InterPro" id="IPR050211">
    <property type="entry name" value="FOX_domain-containing"/>
</dbReference>
<feature type="compositionally biased region" description="Polar residues" evidence="5">
    <location>
        <begin position="591"/>
        <end position="602"/>
    </location>
</feature>
<name>A0AA85K7B3_TRIRE</name>
<dbReference type="Gene3D" id="1.10.10.10">
    <property type="entry name" value="Winged helix-like DNA-binding domain superfamily/Winged helix DNA-binding domain"/>
    <property type="match status" value="1"/>
</dbReference>
<organism evidence="7 8">
    <name type="scientific">Trichobilharzia regenti</name>
    <name type="common">Nasal bird schistosome</name>
    <dbReference type="NCBI Taxonomy" id="157069"/>
    <lineage>
        <taxon>Eukaryota</taxon>
        <taxon>Metazoa</taxon>
        <taxon>Spiralia</taxon>
        <taxon>Lophotrochozoa</taxon>
        <taxon>Platyhelminthes</taxon>
        <taxon>Trematoda</taxon>
        <taxon>Digenea</taxon>
        <taxon>Strigeidida</taxon>
        <taxon>Schistosomatoidea</taxon>
        <taxon>Schistosomatidae</taxon>
        <taxon>Trichobilharzia</taxon>
    </lineage>
</organism>
<feature type="region of interest" description="Disordered" evidence="5">
    <location>
        <begin position="534"/>
        <end position="559"/>
    </location>
</feature>
<accession>A0AA85K7B3</accession>
<dbReference type="PROSITE" id="PS50039">
    <property type="entry name" value="FORK_HEAD_3"/>
    <property type="match status" value="1"/>
</dbReference>
<dbReference type="PROSITE" id="PS00657">
    <property type="entry name" value="FORK_HEAD_1"/>
    <property type="match status" value="1"/>
</dbReference>
<evidence type="ECO:0000256" key="3">
    <source>
        <dbReference type="ARBA" id="ARBA00023242"/>
    </source>
</evidence>
<evidence type="ECO:0000259" key="6">
    <source>
        <dbReference type="PROSITE" id="PS50039"/>
    </source>
</evidence>
<dbReference type="WBParaSite" id="TREG1_59330.1">
    <property type="protein sequence ID" value="TREG1_59330.1"/>
    <property type="gene ID" value="TREG1_59330"/>
</dbReference>
<dbReference type="GO" id="GO:0009653">
    <property type="term" value="P:anatomical structure morphogenesis"/>
    <property type="evidence" value="ECO:0007669"/>
    <property type="project" value="TreeGrafter"/>
</dbReference>
<dbReference type="InterPro" id="IPR030456">
    <property type="entry name" value="TF_fork_head_CS_2"/>
</dbReference>
<keyword evidence="7" id="KW-1185">Reference proteome</keyword>
<evidence type="ECO:0000256" key="4">
    <source>
        <dbReference type="PROSITE-ProRule" id="PRU00089"/>
    </source>
</evidence>
<dbReference type="GO" id="GO:0000981">
    <property type="term" value="F:DNA-binding transcription factor activity, RNA polymerase II-specific"/>
    <property type="evidence" value="ECO:0007669"/>
    <property type="project" value="TreeGrafter"/>
</dbReference>
<dbReference type="PROSITE" id="PS00658">
    <property type="entry name" value="FORK_HEAD_2"/>
    <property type="match status" value="1"/>
</dbReference>
<dbReference type="WBParaSite" id="TREG1_59270.3">
    <property type="protein sequence ID" value="TREG1_59270.3"/>
    <property type="gene ID" value="TREG1_59270"/>
</dbReference>
<dbReference type="InterPro" id="IPR036390">
    <property type="entry name" value="WH_DNA-bd_sf"/>
</dbReference>
<feature type="region of interest" description="Disordered" evidence="5">
    <location>
        <begin position="325"/>
        <end position="382"/>
    </location>
</feature>
<feature type="region of interest" description="Disordered" evidence="5">
    <location>
        <begin position="582"/>
        <end position="608"/>
    </location>
</feature>
<evidence type="ECO:0000313" key="8">
    <source>
        <dbReference type="WBParaSite" id="TREG1_59270.3"/>
    </source>
</evidence>
<feature type="compositionally biased region" description="Basic residues" evidence="5">
    <location>
        <begin position="364"/>
        <end position="373"/>
    </location>
</feature>
<protein>
    <recommendedName>
        <fullName evidence="6">Fork-head domain-containing protein</fullName>
    </recommendedName>
</protein>
<evidence type="ECO:0000256" key="5">
    <source>
        <dbReference type="SAM" id="MobiDB-lite"/>
    </source>
</evidence>
<feature type="compositionally biased region" description="Polar residues" evidence="5">
    <location>
        <begin position="548"/>
        <end position="559"/>
    </location>
</feature>
<dbReference type="CDD" id="cd20041">
    <property type="entry name" value="FH_dFKH"/>
    <property type="match status" value="1"/>
</dbReference>
<feature type="compositionally biased region" description="Acidic residues" evidence="5">
    <location>
        <begin position="653"/>
        <end position="705"/>
    </location>
</feature>
<feature type="compositionally biased region" description="Acidic residues" evidence="5">
    <location>
        <begin position="1231"/>
        <end position="1244"/>
    </location>
</feature>
<dbReference type="InterPro" id="IPR018122">
    <property type="entry name" value="TF_fork_head_CS_1"/>
</dbReference>
<dbReference type="SUPFAM" id="SSF46785">
    <property type="entry name" value="Winged helix' DNA-binding domain"/>
    <property type="match status" value="1"/>
</dbReference>
<feature type="region of interest" description="Disordered" evidence="5">
    <location>
        <begin position="148"/>
        <end position="177"/>
    </location>
</feature>
<dbReference type="InterPro" id="IPR018247">
    <property type="entry name" value="EF_Hand_1_Ca_BS"/>
</dbReference>
<proteinExistence type="predicted"/>
<keyword evidence="3 4" id="KW-0539">Nucleus</keyword>
<reference evidence="7" key="1">
    <citation type="submission" date="2022-06" db="EMBL/GenBank/DDBJ databases">
        <authorList>
            <person name="Berger JAMES D."/>
            <person name="Berger JAMES D."/>
        </authorList>
    </citation>
    <scope>NUCLEOTIDE SEQUENCE [LARGE SCALE GENOMIC DNA]</scope>
</reference>
<evidence type="ECO:0000256" key="1">
    <source>
        <dbReference type="ARBA" id="ARBA00004123"/>
    </source>
</evidence>
<dbReference type="InterPro" id="IPR001766">
    <property type="entry name" value="Fork_head_dom"/>
</dbReference>
<reference evidence="8 9" key="2">
    <citation type="submission" date="2023-11" db="UniProtKB">
        <authorList>
            <consortium name="WormBaseParasite"/>
        </authorList>
    </citation>
    <scope>IDENTIFICATION</scope>
</reference>
<keyword evidence="2 4" id="KW-0238">DNA-binding</keyword>
<sequence length="1332" mass="149852">MNVNHCTLNNNQTTDELIKDSNNHNLRIESTTDTDIHPVNYSNYHLDSMNFLNLSENTSWCSSNSVIPVLSTTLTSSPSSAAACGMSTVTPTTLSSNIINLDKRSQNNTTPSSPLWYNNNNNNSSMNELWSNFGEYGDPGIKVNSQYDLCNPQHHSSHLHHDEHQSQHYQQQQHGIQLPQKSTLDRSNDFLQSIENPSLSLIQTLSPLSLSTIKSKVTLNTTGDHGDMSKLNQQDDQYTTTTTNLHISSMSSQLTSDSEIFHQYGNNITSNNNNSNSDKSFQGHETTMSFHENLAFLQTSPTKFLNNHHHHQLPVEQVDSELNQYNHHPHHSSIPSQYMHSPSSHPIPQSLLPGQPPLADPPPSHHHQPSHHHHSDEQLQSQLQQNHRILSSTSKGSSVPLPVPAMVYQHQQQLQQINNHSNFLQNSNSQSSKQSCHAKPPYSYISLITMAIQNSSTRMCTLSEIYQFIIDLFPYYRQHQQRWQNSIRHSLSFNDCFVKVSRSPDKPGKGSYWTLHPDSGNMFENGCYLRRQKRFKDPKREVSHRSQRNSTTSTSGSLVSNLTSTSLITGNNETVNTLNIKNTPNNNNNNSHQVIPMNSSHPTGEHLLLPTGMKRTYSKTECNGLLSVKTDNLLSHNRTKSFPMGLSNNANDDYNDVDDENADNEDGAEDDDGFPDDDDDDDEGNEEGDFDIDDEEEDYDEVNEDSEEVIINDQKQERVSLSEHQQYYPLQQHPNSTSPELKTYPFMREVINEKSSNRYKSSQLFLLSPYDSRESTKYITDIIYPENNYEQFRHFVNYPEQSPLFSQNQQTQQIDAYADKSNFDPSLKLNPPTTTTSGCSVNYINGMPVNTFSLCNSNSCPSSSSSSSSSTSSSSSSLSSATATAAGLYGRNNTLIDSLGVNEMMNPSHQYFSSIPANLTLPLSTTYHPHHMQQRQQQQQQTRQNSPVNLMSEFYFHENDAHNPHRYAVTNNSFKCTHISSILNNNNHNNNDTTMNHTVSSINNIIPSENANIIPTVENCNVSSFNQTYNFRQQQASNNNNNNNNNNQSSIITTETKLPLQQYDNSYQHLSIHTNQYNIPVDEISLISSNVPYNSSSFLAPSLSCLSLSTSSASSSSLSSCIPMTPSTSLSTMAGNFPSHNSPLTQMATTGALINSAYSLAKPLHNYQSEVLESNIWNKNYLHLIESNDEKSLKCIEEDGKEIQRIDNLPVQCINGDKRKFKQNNNGGQNEGEEEDDEEEGDEELVGDYTNANSVDVDHDGVLNRSEVSNKPFSIDHLMHFQNPDLDMTNTTNTLLQYATKSDISVFEKLRSSTFRLNDITENKSTISIHGR</sequence>
<dbReference type="InterPro" id="IPR036388">
    <property type="entry name" value="WH-like_DNA-bd_sf"/>
</dbReference>
<dbReference type="FunFam" id="1.10.10.10:FF:000042">
    <property type="entry name" value="hepatocyte nuclear factor 3-beta"/>
    <property type="match status" value="1"/>
</dbReference>
<dbReference type="PRINTS" id="PR00053">
    <property type="entry name" value="FORKHEAD"/>
</dbReference>
<evidence type="ECO:0000313" key="7">
    <source>
        <dbReference type="Proteomes" id="UP000050795"/>
    </source>
</evidence>
<feature type="region of interest" description="Disordered" evidence="5">
    <location>
        <begin position="637"/>
        <end position="705"/>
    </location>
</feature>
<dbReference type="GO" id="GO:0030154">
    <property type="term" value="P:cell differentiation"/>
    <property type="evidence" value="ECO:0007669"/>
    <property type="project" value="TreeGrafter"/>
</dbReference>
<evidence type="ECO:0000313" key="9">
    <source>
        <dbReference type="WBParaSite" id="TREG1_59330.1"/>
    </source>
</evidence>
<feature type="DNA-binding region" description="Fork-head" evidence="4">
    <location>
        <begin position="439"/>
        <end position="533"/>
    </location>
</feature>
<dbReference type="SMART" id="SM00339">
    <property type="entry name" value="FH"/>
    <property type="match status" value="1"/>
</dbReference>
<dbReference type="GO" id="GO:0000978">
    <property type="term" value="F:RNA polymerase II cis-regulatory region sequence-specific DNA binding"/>
    <property type="evidence" value="ECO:0007669"/>
    <property type="project" value="TreeGrafter"/>
</dbReference>
<dbReference type="PANTHER" id="PTHR11829:SF380">
    <property type="entry name" value="PROTEIN FORK HEAD"/>
    <property type="match status" value="1"/>
</dbReference>
<evidence type="ECO:0000256" key="2">
    <source>
        <dbReference type="ARBA" id="ARBA00023125"/>
    </source>
</evidence>